<dbReference type="Proteomes" id="UP000603545">
    <property type="component" value="Unassembled WGS sequence"/>
</dbReference>
<dbReference type="AlphaFoldDB" id="A0A8J6N5B3"/>
<gene>
    <name evidence="1" type="ORF">H8E80_06375</name>
</gene>
<reference evidence="1 2" key="1">
    <citation type="submission" date="2020-08" db="EMBL/GenBank/DDBJ databases">
        <title>Bridging the membrane lipid divide: bacteria of the FCB group superphylum have the potential to synthesize archaeal ether lipids.</title>
        <authorList>
            <person name="Villanueva L."/>
            <person name="Von Meijenfeldt F.A.B."/>
            <person name="Westbye A.B."/>
            <person name="Yadav S."/>
            <person name="Hopmans E.C."/>
            <person name="Dutilh B.E."/>
            <person name="Sinninghe Damste J.S."/>
        </authorList>
    </citation>
    <scope>NUCLEOTIDE SEQUENCE [LARGE SCALE GENOMIC DNA]</scope>
    <source>
        <strain evidence="1">NIOZ-UU82</strain>
    </source>
</reference>
<protein>
    <submittedName>
        <fullName evidence="1">Class I SAM-dependent methyltransferase</fullName>
    </submittedName>
</protein>
<dbReference type="InterPro" id="IPR029063">
    <property type="entry name" value="SAM-dependent_MTases_sf"/>
</dbReference>
<keyword evidence="1" id="KW-0808">Transferase</keyword>
<dbReference type="GO" id="GO:0008168">
    <property type="term" value="F:methyltransferase activity"/>
    <property type="evidence" value="ECO:0007669"/>
    <property type="project" value="UniProtKB-KW"/>
</dbReference>
<proteinExistence type="predicted"/>
<accession>A0A8J6N5B3</accession>
<name>A0A8J6N5B3_9BACT</name>
<organism evidence="1 2">
    <name type="scientific">Candidatus Desulfaltia bathyphila</name>
    <dbReference type="NCBI Taxonomy" id="2841697"/>
    <lineage>
        <taxon>Bacteria</taxon>
        <taxon>Pseudomonadati</taxon>
        <taxon>Thermodesulfobacteriota</taxon>
        <taxon>Desulfobacteria</taxon>
        <taxon>Desulfobacterales</taxon>
        <taxon>Desulfobacterales incertae sedis</taxon>
        <taxon>Candidatus Desulfaltia</taxon>
    </lineage>
</organism>
<evidence type="ECO:0000313" key="2">
    <source>
        <dbReference type="Proteomes" id="UP000603545"/>
    </source>
</evidence>
<keyword evidence="1" id="KW-0489">Methyltransferase</keyword>
<sequence length="419" mass="47893">MAEETAYTQAATTGKYDKASGLLGKYDNVRRFWEDQLTGTFLRPALNKLVRRKSKLLKRIRVLDIGCGSGDGYDLIMGVNTRNPGIYDYATAAIIPDMLNAYVGVDINEDLLRQANQCYGNNSRLSFLREDLSNGFTSKINAQAPFDIYFTSYGTLSHFHDQQCVRLIADVCRHSSDQAIFVGDWLGRYSYEWQDLWNNPVDEEYFMNYRISYIYPEEKRDHVDIASFPLRLITKNEIMTIINQAAKESGVQIKPVAFFDRSIFIGRHIDTGDYNVNCPKLRFPVNSLFEGYVRTDLESLLVDYIPKPGFDHLNNFFEMLFMSWNTLVNHTISLLGNYDVEKCAFDAIPEILPFYPEPLKEAMETMQRVVEGVGWVPWGDVRANVIEPHLGYSLRKLEIDLQPGTGVGHGLVGIFQICK</sequence>
<dbReference type="GO" id="GO:0032259">
    <property type="term" value="P:methylation"/>
    <property type="evidence" value="ECO:0007669"/>
    <property type="project" value="UniProtKB-KW"/>
</dbReference>
<dbReference type="SUPFAM" id="SSF53335">
    <property type="entry name" value="S-adenosyl-L-methionine-dependent methyltransferases"/>
    <property type="match status" value="1"/>
</dbReference>
<dbReference type="EMBL" id="JACNLL010000058">
    <property type="protein sequence ID" value="MBC8199655.1"/>
    <property type="molecule type" value="Genomic_DNA"/>
</dbReference>
<dbReference type="Gene3D" id="3.40.50.150">
    <property type="entry name" value="Vaccinia Virus protein VP39"/>
    <property type="match status" value="1"/>
</dbReference>
<evidence type="ECO:0000313" key="1">
    <source>
        <dbReference type="EMBL" id="MBC8199655.1"/>
    </source>
</evidence>
<comment type="caution">
    <text evidence="1">The sequence shown here is derived from an EMBL/GenBank/DDBJ whole genome shotgun (WGS) entry which is preliminary data.</text>
</comment>